<feature type="transmembrane region" description="Helical" evidence="9">
    <location>
        <begin position="265"/>
        <end position="285"/>
    </location>
</feature>
<keyword evidence="11" id="KW-1185">Reference proteome</keyword>
<accession>A0A7K3LZ47</accession>
<proteinExistence type="inferred from homology"/>
<reference evidence="10 11" key="1">
    <citation type="submission" date="2019-11" db="EMBL/GenBank/DDBJ databases">
        <authorList>
            <person name="Li X.-J."/>
            <person name="Feng X.-M."/>
        </authorList>
    </citation>
    <scope>NUCLEOTIDE SEQUENCE [LARGE SCALE GENOMIC DNA]</scope>
    <source>
        <strain evidence="10 11">XMNu-373</strain>
    </source>
</reference>
<evidence type="ECO:0000313" key="10">
    <source>
        <dbReference type="EMBL" id="NDL56270.1"/>
    </source>
</evidence>
<dbReference type="CDD" id="cd06582">
    <property type="entry name" value="TM_PBP1_LivH_like"/>
    <property type="match status" value="1"/>
</dbReference>
<feature type="transmembrane region" description="Helical" evidence="9">
    <location>
        <begin position="92"/>
        <end position="115"/>
    </location>
</feature>
<keyword evidence="6 9" id="KW-1133">Transmembrane helix</keyword>
<evidence type="ECO:0000313" key="11">
    <source>
        <dbReference type="Proteomes" id="UP000460435"/>
    </source>
</evidence>
<comment type="caution">
    <text evidence="10">The sequence shown here is derived from an EMBL/GenBank/DDBJ whole genome shotgun (WGS) entry which is preliminary data.</text>
</comment>
<evidence type="ECO:0000256" key="4">
    <source>
        <dbReference type="ARBA" id="ARBA00022692"/>
    </source>
</evidence>
<dbReference type="EMBL" id="WLZY01000001">
    <property type="protein sequence ID" value="NDL56270.1"/>
    <property type="molecule type" value="Genomic_DNA"/>
</dbReference>
<dbReference type="Pfam" id="PF02653">
    <property type="entry name" value="BPD_transp_2"/>
    <property type="match status" value="1"/>
</dbReference>
<dbReference type="PANTHER" id="PTHR11795">
    <property type="entry name" value="BRANCHED-CHAIN AMINO ACID TRANSPORT SYSTEM PERMEASE PROTEIN LIVH"/>
    <property type="match status" value="1"/>
</dbReference>
<dbReference type="AlphaFoldDB" id="A0A7K3LZ47"/>
<dbReference type="RefSeq" id="WP_162448882.1">
    <property type="nucleotide sequence ID" value="NZ_WLZY01000001.1"/>
</dbReference>
<evidence type="ECO:0000256" key="6">
    <source>
        <dbReference type="ARBA" id="ARBA00022989"/>
    </source>
</evidence>
<dbReference type="GO" id="GO:0022857">
    <property type="term" value="F:transmembrane transporter activity"/>
    <property type="evidence" value="ECO:0007669"/>
    <property type="project" value="InterPro"/>
</dbReference>
<keyword evidence="7 9" id="KW-0472">Membrane</keyword>
<sequence>MSELISLGLIRGLGIGSTYALLAVGFVIIYRATGVINFAQPALMILGAYVTSVFATSVGIPFPLAVIAAMAVLALVGLATERVALRPMVGKLPFAAAMVTVGVFIVLFVVAHRLIGAQVRTVGDPWGLERMSVFGIGVAQVDVAKIVISMVAIGAVGLFLARSRLGLAMRATSMDQEVALAQGVNVGRMFGLAWAISAALAALAGMLIGTAAGGFDAVLALVALKALPVIIVGGLDSIKGAVYAGLFIGVAEALTRTYQPQYAPWLGANFDVVVPYVIMIVVLVFRPYGLFGTREVERV</sequence>
<feature type="transmembrane region" description="Helical" evidence="9">
    <location>
        <begin position="192"/>
        <end position="211"/>
    </location>
</feature>
<dbReference type="GO" id="GO:0005886">
    <property type="term" value="C:plasma membrane"/>
    <property type="evidence" value="ECO:0007669"/>
    <property type="project" value="UniProtKB-SubCell"/>
</dbReference>
<organism evidence="10 11">
    <name type="scientific">Phytoactinopolyspora mesophila</name>
    <dbReference type="NCBI Taxonomy" id="2650750"/>
    <lineage>
        <taxon>Bacteria</taxon>
        <taxon>Bacillati</taxon>
        <taxon>Actinomycetota</taxon>
        <taxon>Actinomycetes</taxon>
        <taxon>Jiangellales</taxon>
        <taxon>Jiangellaceae</taxon>
        <taxon>Phytoactinopolyspora</taxon>
    </lineage>
</organism>
<keyword evidence="2" id="KW-0813">Transport</keyword>
<dbReference type="Proteomes" id="UP000460435">
    <property type="component" value="Unassembled WGS sequence"/>
</dbReference>
<evidence type="ECO:0000256" key="9">
    <source>
        <dbReference type="SAM" id="Phobius"/>
    </source>
</evidence>
<evidence type="ECO:0000256" key="8">
    <source>
        <dbReference type="ARBA" id="ARBA00037998"/>
    </source>
</evidence>
<name>A0A7K3LZ47_9ACTN</name>
<dbReference type="InterPro" id="IPR052157">
    <property type="entry name" value="BCAA_transport_permease"/>
</dbReference>
<dbReference type="InterPro" id="IPR001851">
    <property type="entry name" value="ABC_transp_permease"/>
</dbReference>
<dbReference type="PANTHER" id="PTHR11795:SF451">
    <property type="entry name" value="ABC TRANSPORTER PERMEASE PROTEIN"/>
    <property type="match status" value="1"/>
</dbReference>
<comment type="similarity">
    <text evidence="8">Belongs to the binding-protein-dependent transport system permease family. LivHM subfamily.</text>
</comment>
<feature type="transmembrane region" description="Helical" evidence="9">
    <location>
        <begin position="66"/>
        <end position="85"/>
    </location>
</feature>
<evidence type="ECO:0000256" key="7">
    <source>
        <dbReference type="ARBA" id="ARBA00023136"/>
    </source>
</evidence>
<keyword evidence="5" id="KW-0029">Amino-acid transport</keyword>
<protein>
    <submittedName>
        <fullName evidence="10">Branched-chain amino acid ABC transporter permease</fullName>
    </submittedName>
</protein>
<evidence type="ECO:0000256" key="3">
    <source>
        <dbReference type="ARBA" id="ARBA00022475"/>
    </source>
</evidence>
<evidence type="ECO:0000256" key="5">
    <source>
        <dbReference type="ARBA" id="ARBA00022970"/>
    </source>
</evidence>
<feature type="transmembrane region" description="Helical" evidence="9">
    <location>
        <begin position="135"/>
        <end position="161"/>
    </location>
</feature>
<keyword evidence="3" id="KW-1003">Cell membrane</keyword>
<evidence type="ECO:0000256" key="2">
    <source>
        <dbReference type="ARBA" id="ARBA00022448"/>
    </source>
</evidence>
<feature type="transmembrane region" description="Helical" evidence="9">
    <location>
        <begin position="12"/>
        <end position="30"/>
    </location>
</feature>
<evidence type="ECO:0000256" key="1">
    <source>
        <dbReference type="ARBA" id="ARBA00004651"/>
    </source>
</evidence>
<dbReference type="GO" id="GO:0006865">
    <property type="term" value="P:amino acid transport"/>
    <property type="evidence" value="ECO:0007669"/>
    <property type="project" value="UniProtKB-KW"/>
</dbReference>
<comment type="subcellular location">
    <subcellularLocation>
        <location evidence="1">Cell membrane</location>
        <topology evidence="1">Multi-pass membrane protein</topology>
    </subcellularLocation>
</comment>
<keyword evidence="4 9" id="KW-0812">Transmembrane</keyword>
<gene>
    <name evidence="10" type="ORF">F7O44_04200</name>
</gene>